<dbReference type="EMBL" id="NXLW01000025">
    <property type="protein sequence ID" value="RDU69771.1"/>
    <property type="molecule type" value="Genomic_DNA"/>
</dbReference>
<dbReference type="OrthoDB" id="5327396at2"/>
<comment type="caution">
    <text evidence="1">The sequence shown here is derived from an EMBL/GenBank/DDBJ whole genome shotgun (WGS) entry which is preliminary data.</text>
</comment>
<gene>
    <name evidence="1" type="ORF">CQA66_08780</name>
</gene>
<accession>A0A3D8IYY8</accession>
<dbReference type="Proteomes" id="UP000256424">
    <property type="component" value="Unassembled WGS sequence"/>
</dbReference>
<name>A0A3D8IYY8_9HELI</name>
<evidence type="ECO:0000313" key="2">
    <source>
        <dbReference type="Proteomes" id="UP000256424"/>
    </source>
</evidence>
<evidence type="ECO:0000313" key="1">
    <source>
        <dbReference type="EMBL" id="RDU69771.1"/>
    </source>
</evidence>
<keyword evidence="2" id="KW-1185">Reference proteome</keyword>
<reference evidence="1 2" key="1">
    <citation type="submission" date="2018-04" db="EMBL/GenBank/DDBJ databases">
        <title>Novel Campyloabacter and Helicobacter Species and Strains.</title>
        <authorList>
            <person name="Mannion A.J."/>
            <person name="Shen Z."/>
            <person name="Fox J.G."/>
        </authorList>
    </citation>
    <scope>NUCLEOTIDE SEQUENCE [LARGE SCALE GENOMIC DNA]</scope>
    <source>
        <strain evidence="1 2">MIT 97-5075</strain>
    </source>
</reference>
<proteinExistence type="predicted"/>
<organism evidence="1 2">
    <name type="scientific">Helicobacter aurati</name>
    <dbReference type="NCBI Taxonomy" id="137778"/>
    <lineage>
        <taxon>Bacteria</taxon>
        <taxon>Pseudomonadati</taxon>
        <taxon>Campylobacterota</taxon>
        <taxon>Epsilonproteobacteria</taxon>
        <taxon>Campylobacterales</taxon>
        <taxon>Helicobacteraceae</taxon>
        <taxon>Helicobacter</taxon>
    </lineage>
</organism>
<protein>
    <submittedName>
        <fullName evidence="1">Uncharacterized protein</fullName>
    </submittedName>
</protein>
<dbReference type="AlphaFoldDB" id="A0A3D8IYY8"/>
<dbReference type="RefSeq" id="WP_104762777.1">
    <property type="nucleotide sequence ID" value="NZ_FZPM01000008.1"/>
</dbReference>
<sequence length="310" mass="36593">MKTSIEKILALLNRYNTSVSYLSQIIGKDRRTLTGWLEKGIEPSTEAKKKICDFFRYPYSLWECNDSEFMMMLESVPAQEVKIIDKGYEGSLRYILEQEKTSRFVIQPRFPGPAYRDFIAKSPYKASTSEEAKQLRMERSKRILDYRFISHEWYSLESLLRFVFSPIGNFYTKKQKILILQTVFEVFYDNYNKHLYLFDSHATKVFGMDTIYISINKDKEIMFFKMPIDSLIVEVSNKALVEKMFKHFSSKHSTPNHIPPFYSPQIIQMILESLQNDESLCKFYQKIMKNTPYAKLFANQIAPESLLQCK</sequence>